<dbReference type="InterPro" id="IPR000326">
    <property type="entry name" value="PAP2/HPO"/>
</dbReference>
<feature type="transmembrane region" description="Helical" evidence="7">
    <location>
        <begin position="217"/>
        <end position="236"/>
    </location>
</feature>
<sequence>MPAPMGYSTRRNTPLTQSPGFLGAAARFWERSYASDYVGLAILIAGWIVTQLQLHGEPFHRMFSLDNLSIQYPHAEVERVSVSSWLTSSWLFIYAGAVPLGTLVAWALVVRPGTHKAHVTILGWVISLILTLFITDLVKNAVGRPRPDLIARCKPEPGTPDHQLVTYKVCTEQDHHVLHDGWRSFPSGHSSFAFSGLGYLALFLAGQCHVFRPRTDLARMLLALAPLLGAALIAISRCEDYRHDVYDVTTGSFLGILVSYYTYRRYYPALRNSKCATPYPNPGDFTTGFGKLKDEEERINGAGEFELEDADDGDGEGESRPLNTRR</sequence>
<comment type="similarity">
    <text evidence="2">Belongs to the PA-phosphatase related phosphoesterase family.</text>
</comment>
<evidence type="ECO:0000256" key="5">
    <source>
        <dbReference type="ARBA" id="ARBA00023136"/>
    </source>
</evidence>
<dbReference type="GO" id="GO:0008195">
    <property type="term" value="F:phosphatidate phosphatase activity"/>
    <property type="evidence" value="ECO:0007669"/>
    <property type="project" value="TreeGrafter"/>
</dbReference>
<dbReference type="EMBL" id="WJXW01000008">
    <property type="protein sequence ID" value="KAF9733536.1"/>
    <property type="molecule type" value="Genomic_DNA"/>
</dbReference>
<feature type="transmembrane region" description="Helical" evidence="7">
    <location>
        <begin position="188"/>
        <end position="205"/>
    </location>
</feature>
<evidence type="ECO:0000256" key="7">
    <source>
        <dbReference type="SAM" id="Phobius"/>
    </source>
</evidence>
<dbReference type="CDD" id="cd03390">
    <property type="entry name" value="PAP2_containing_1_like"/>
    <property type="match status" value="1"/>
</dbReference>
<dbReference type="InterPro" id="IPR043216">
    <property type="entry name" value="PAP-like"/>
</dbReference>
<keyword evidence="10" id="KW-1185">Reference proteome</keyword>
<dbReference type="OrthoDB" id="10030083at2759"/>
<dbReference type="Pfam" id="PF01569">
    <property type="entry name" value="PAP2"/>
    <property type="match status" value="1"/>
</dbReference>
<keyword evidence="4 7" id="KW-1133">Transmembrane helix</keyword>
<evidence type="ECO:0000259" key="8">
    <source>
        <dbReference type="SMART" id="SM00014"/>
    </source>
</evidence>
<evidence type="ECO:0000256" key="3">
    <source>
        <dbReference type="ARBA" id="ARBA00022692"/>
    </source>
</evidence>
<feature type="transmembrane region" description="Helical" evidence="7">
    <location>
        <begin position="37"/>
        <end position="54"/>
    </location>
</feature>
<evidence type="ECO:0000313" key="9">
    <source>
        <dbReference type="EMBL" id="KAF9733536.1"/>
    </source>
</evidence>
<dbReference type="Proteomes" id="UP000756921">
    <property type="component" value="Unassembled WGS sequence"/>
</dbReference>
<comment type="caution">
    <text evidence="9">The sequence shown here is derived from an EMBL/GenBank/DDBJ whole genome shotgun (WGS) entry which is preliminary data.</text>
</comment>
<reference evidence="9" key="1">
    <citation type="journal article" date="2020" name="Mol. Plant Microbe Interact.">
        <title>Genome Sequence of the Biocontrol Agent Coniothyrium minitans strain Conio (IMI 134523).</title>
        <authorList>
            <person name="Patel D."/>
            <person name="Shittu T.A."/>
            <person name="Baroncelli R."/>
            <person name="Muthumeenakshi S."/>
            <person name="Osborne T.H."/>
            <person name="Janganan T.K."/>
            <person name="Sreenivasaprasad S."/>
        </authorList>
    </citation>
    <scope>NUCLEOTIDE SEQUENCE</scope>
    <source>
        <strain evidence="9">Conio</strain>
    </source>
</reference>
<feature type="transmembrane region" description="Helical" evidence="7">
    <location>
        <begin position="121"/>
        <end position="138"/>
    </location>
</feature>
<name>A0A9P6GD83_9PLEO</name>
<feature type="domain" description="Phosphatidic acid phosphatase type 2/haloperoxidase" evidence="8">
    <location>
        <begin position="121"/>
        <end position="263"/>
    </location>
</feature>
<feature type="transmembrane region" description="Helical" evidence="7">
    <location>
        <begin position="91"/>
        <end position="109"/>
    </location>
</feature>
<dbReference type="PANTHER" id="PTHR10165:SF35">
    <property type="entry name" value="RE23632P"/>
    <property type="match status" value="1"/>
</dbReference>
<keyword evidence="5 7" id="KW-0472">Membrane</keyword>
<dbReference type="SMART" id="SM00014">
    <property type="entry name" value="acidPPc"/>
    <property type="match status" value="1"/>
</dbReference>
<evidence type="ECO:0000256" key="1">
    <source>
        <dbReference type="ARBA" id="ARBA00004141"/>
    </source>
</evidence>
<dbReference type="PANTHER" id="PTHR10165">
    <property type="entry name" value="LIPID PHOSPHATE PHOSPHATASE"/>
    <property type="match status" value="1"/>
</dbReference>
<feature type="compositionally biased region" description="Acidic residues" evidence="6">
    <location>
        <begin position="305"/>
        <end position="316"/>
    </location>
</feature>
<dbReference type="AlphaFoldDB" id="A0A9P6GD83"/>
<evidence type="ECO:0000256" key="2">
    <source>
        <dbReference type="ARBA" id="ARBA00008816"/>
    </source>
</evidence>
<dbReference type="GO" id="GO:0046839">
    <property type="term" value="P:phospholipid dephosphorylation"/>
    <property type="evidence" value="ECO:0007669"/>
    <property type="project" value="TreeGrafter"/>
</dbReference>
<evidence type="ECO:0000313" key="10">
    <source>
        <dbReference type="Proteomes" id="UP000756921"/>
    </source>
</evidence>
<comment type="subcellular location">
    <subcellularLocation>
        <location evidence="1">Membrane</location>
        <topology evidence="1">Multi-pass membrane protein</topology>
    </subcellularLocation>
</comment>
<gene>
    <name evidence="9" type="ORF">PMIN01_07879</name>
</gene>
<dbReference type="FunFam" id="1.20.144.10:FF:000017">
    <property type="entry name" value="Diacylglycerol pyrophosphate phosphatase 1"/>
    <property type="match status" value="1"/>
</dbReference>
<accession>A0A9P6GD83</accession>
<proteinExistence type="inferred from homology"/>
<organism evidence="9 10">
    <name type="scientific">Paraphaeosphaeria minitans</name>
    <dbReference type="NCBI Taxonomy" id="565426"/>
    <lineage>
        <taxon>Eukaryota</taxon>
        <taxon>Fungi</taxon>
        <taxon>Dikarya</taxon>
        <taxon>Ascomycota</taxon>
        <taxon>Pezizomycotina</taxon>
        <taxon>Dothideomycetes</taxon>
        <taxon>Pleosporomycetidae</taxon>
        <taxon>Pleosporales</taxon>
        <taxon>Massarineae</taxon>
        <taxon>Didymosphaeriaceae</taxon>
        <taxon>Paraphaeosphaeria</taxon>
    </lineage>
</organism>
<feature type="region of interest" description="Disordered" evidence="6">
    <location>
        <begin position="301"/>
        <end position="326"/>
    </location>
</feature>
<evidence type="ECO:0000256" key="6">
    <source>
        <dbReference type="SAM" id="MobiDB-lite"/>
    </source>
</evidence>
<dbReference type="GO" id="GO:0006644">
    <property type="term" value="P:phospholipid metabolic process"/>
    <property type="evidence" value="ECO:0007669"/>
    <property type="project" value="InterPro"/>
</dbReference>
<dbReference type="Gene3D" id="1.20.144.10">
    <property type="entry name" value="Phosphatidic acid phosphatase type 2/haloperoxidase"/>
    <property type="match status" value="1"/>
</dbReference>
<dbReference type="SUPFAM" id="SSF48317">
    <property type="entry name" value="Acid phosphatase/Vanadium-dependent haloperoxidase"/>
    <property type="match status" value="1"/>
</dbReference>
<protein>
    <submittedName>
        <fullName evidence="9">Pap2 domain protein</fullName>
    </submittedName>
</protein>
<dbReference type="InterPro" id="IPR036938">
    <property type="entry name" value="PAP2/HPO_sf"/>
</dbReference>
<dbReference type="GO" id="GO:0016020">
    <property type="term" value="C:membrane"/>
    <property type="evidence" value="ECO:0007669"/>
    <property type="project" value="UniProtKB-SubCell"/>
</dbReference>
<feature type="transmembrane region" description="Helical" evidence="7">
    <location>
        <begin position="248"/>
        <end position="263"/>
    </location>
</feature>
<evidence type="ECO:0000256" key="4">
    <source>
        <dbReference type="ARBA" id="ARBA00022989"/>
    </source>
</evidence>
<keyword evidence="3 7" id="KW-0812">Transmembrane</keyword>